<keyword evidence="2 5" id="KW-0808">Transferase</keyword>
<sequence>MSSNSNSNSNGATANVRLDDFAVSFPAQVEDEFAAAYGAAHWEKIKRALVTPTGYTAVRVNTMRWKREEALIKLRAALAAFNERLVQETQRSAVEPYVHPLLSDVIVIPSAPRMEPHVEYDANMKSIIVDRLCGEAVLRGSDIYARGIMSASSGINAEDRVNVFVDLDHSNTRGSHAEGHTGRKLLIAHGTTKMARTEMFRAQRGLAITSLVRVCSDAPSMNGVLNGKVYTQNLPSTVVAHVLNPQEGECIIDMCSAPGGKSSHVATLMKNKGILVACDRSKRKALELQKLFADLEYDSVIPLKMDSTHSVLPQTDGPILSVREVIERARQTTPAKAHLLQIDGFYPETFDKVLLDPPCSALGLRPRLLHAGDADNLAEYASMQRNFLWAALYLLKPGGTLVYSTCTINPKENEQMVRHALDNYPLALEPQPIHIGDTGLLNQGLSAEEAALVQRFDPSNSDLDTMGFFCAKFTKTKSIREPAAAAVVHETRS</sequence>
<organism evidence="7 8">
    <name type="scientific">Globisporangium ultimum (strain ATCC 200006 / CBS 805.95 / DAOM BR144)</name>
    <name type="common">Pythium ultimum</name>
    <dbReference type="NCBI Taxonomy" id="431595"/>
    <lineage>
        <taxon>Eukaryota</taxon>
        <taxon>Sar</taxon>
        <taxon>Stramenopiles</taxon>
        <taxon>Oomycota</taxon>
        <taxon>Peronosporomycetes</taxon>
        <taxon>Pythiales</taxon>
        <taxon>Pythiaceae</taxon>
        <taxon>Globisporangium</taxon>
    </lineage>
</organism>
<reference evidence="8" key="1">
    <citation type="journal article" date="2010" name="Genome Biol.">
        <title>Genome sequence of the necrotrophic plant pathogen Pythium ultimum reveals original pathogenicity mechanisms and effector repertoire.</title>
        <authorList>
            <person name="Levesque C.A."/>
            <person name="Brouwer H."/>
            <person name="Cano L."/>
            <person name="Hamilton J.P."/>
            <person name="Holt C."/>
            <person name="Huitema E."/>
            <person name="Raffaele S."/>
            <person name="Robideau G.P."/>
            <person name="Thines M."/>
            <person name="Win J."/>
            <person name="Zerillo M.M."/>
            <person name="Beakes G.W."/>
            <person name="Boore J.L."/>
            <person name="Busam D."/>
            <person name="Dumas B."/>
            <person name="Ferriera S."/>
            <person name="Fuerstenberg S.I."/>
            <person name="Gachon C.M."/>
            <person name="Gaulin E."/>
            <person name="Govers F."/>
            <person name="Grenville-Briggs L."/>
            <person name="Horner N."/>
            <person name="Hostetler J."/>
            <person name="Jiang R.H."/>
            <person name="Johnson J."/>
            <person name="Krajaejun T."/>
            <person name="Lin H."/>
            <person name="Meijer H.J."/>
            <person name="Moore B."/>
            <person name="Morris P."/>
            <person name="Phuntmart V."/>
            <person name="Puiu D."/>
            <person name="Shetty J."/>
            <person name="Stajich J.E."/>
            <person name="Tripathy S."/>
            <person name="Wawra S."/>
            <person name="van West P."/>
            <person name="Whitty B.R."/>
            <person name="Coutinho P.M."/>
            <person name="Henrissat B."/>
            <person name="Martin F."/>
            <person name="Thomas P.D."/>
            <person name="Tyler B.M."/>
            <person name="De Vries R.P."/>
            <person name="Kamoun S."/>
            <person name="Yandell M."/>
            <person name="Tisserat N."/>
            <person name="Buell C.R."/>
        </authorList>
    </citation>
    <scope>NUCLEOTIDE SEQUENCE</scope>
    <source>
        <strain evidence="8">DAOM:BR144</strain>
    </source>
</reference>
<dbReference type="InterPro" id="IPR036974">
    <property type="entry name" value="PUA_sf"/>
</dbReference>
<reference evidence="7" key="3">
    <citation type="submission" date="2015-02" db="UniProtKB">
        <authorList>
            <consortium name="EnsemblProtists"/>
        </authorList>
    </citation>
    <scope>IDENTIFICATION</scope>
    <source>
        <strain evidence="7">DAOM BR144</strain>
    </source>
</reference>
<dbReference type="SUPFAM" id="SSF88697">
    <property type="entry name" value="PUA domain-like"/>
    <property type="match status" value="1"/>
</dbReference>
<reference evidence="8" key="2">
    <citation type="submission" date="2010-04" db="EMBL/GenBank/DDBJ databases">
        <authorList>
            <person name="Buell R."/>
            <person name="Hamilton J."/>
            <person name="Hostetler J."/>
        </authorList>
    </citation>
    <scope>NUCLEOTIDE SEQUENCE [LARGE SCALE GENOMIC DNA]</scope>
    <source>
        <strain evidence="8">DAOM:BR144</strain>
    </source>
</reference>
<keyword evidence="1 5" id="KW-0489">Methyltransferase</keyword>
<comment type="similarity">
    <text evidence="5">Belongs to the class I-like SAM-binding methyltransferase superfamily. RsmB/NOP family.</text>
</comment>
<protein>
    <recommendedName>
        <fullName evidence="6">SAM-dependent MTase RsmB/NOP-type domain-containing protein</fullName>
    </recommendedName>
</protein>
<feature type="active site" description="Nucleophile" evidence="5">
    <location>
        <position position="406"/>
    </location>
</feature>
<dbReference type="Gene3D" id="2.30.130.10">
    <property type="entry name" value="PUA domain"/>
    <property type="match status" value="1"/>
</dbReference>
<keyword evidence="4 5" id="KW-0694">RNA-binding</keyword>
<dbReference type="STRING" id="431595.K3WFR6"/>
<dbReference type="PROSITE" id="PS51686">
    <property type="entry name" value="SAM_MT_RSMB_NOP"/>
    <property type="match status" value="1"/>
</dbReference>
<dbReference type="Proteomes" id="UP000019132">
    <property type="component" value="Unassembled WGS sequence"/>
</dbReference>
<evidence type="ECO:0000259" key="6">
    <source>
        <dbReference type="PROSITE" id="PS51686"/>
    </source>
</evidence>
<evidence type="ECO:0000256" key="3">
    <source>
        <dbReference type="ARBA" id="ARBA00022691"/>
    </source>
</evidence>
<dbReference type="InterPro" id="IPR015947">
    <property type="entry name" value="PUA-like_sf"/>
</dbReference>
<dbReference type="PANTHER" id="PTHR22807:SF34">
    <property type="entry name" value="TRNA (CYTOSINE(72)-C(5))-METHYLTRANSFERASE NSUN6"/>
    <property type="match status" value="1"/>
</dbReference>
<dbReference type="InterPro" id="IPR049560">
    <property type="entry name" value="MeTrfase_RsmB-F_NOP2_cat"/>
</dbReference>
<dbReference type="AlphaFoldDB" id="K3WFR6"/>
<evidence type="ECO:0000256" key="5">
    <source>
        <dbReference type="PROSITE-ProRule" id="PRU01023"/>
    </source>
</evidence>
<dbReference type="VEuPathDB" id="FungiDB:PYU1_G003797"/>
<dbReference type="InterPro" id="IPR023267">
    <property type="entry name" value="RCMT"/>
</dbReference>
<dbReference type="Gene3D" id="3.40.50.150">
    <property type="entry name" value="Vaccinia Virus protein VP39"/>
    <property type="match status" value="1"/>
</dbReference>
<dbReference type="EMBL" id="GL376638">
    <property type="status" value="NOT_ANNOTATED_CDS"/>
    <property type="molecule type" value="Genomic_DNA"/>
</dbReference>
<dbReference type="InterPro" id="IPR001678">
    <property type="entry name" value="MeTrfase_RsmB-F_NOP2_dom"/>
</dbReference>
<feature type="binding site" evidence="5">
    <location>
        <begin position="255"/>
        <end position="261"/>
    </location>
    <ligand>
        <name>S-adenosyl-L-methionine</name>
        <dbReference type="ChEBI" id="CHEBI:59789"/>
    </ligand>
</feature>
<dbReference type="GO" id="GO:0003723">
    <property type="term" value="F:RNA binding"/>
    <property type="evidence" value="ECO:0007669"/>
    <property type="project" value="UniProtKB-UniRule"/>
</dbReference>
<feature type="domain" description="SAM-dependent MTase RsmB/NOP-type" evidence="6">
    <location>
        <begin position="155"/>
        <end position="476"/>
    </location>
</feature>
<dbReference type="EnsemblProtists" id="PYU1_T003807">
    <property type="protein sequence ID" value="PYU1_T003807"/>
    <property type="gene ID" value="PYU1_G003797"/>
</dbReference>
<dbReference type="PANTHER" id="PTHR22807">
    <property type="entry name" value="NOP2 YEAST -RELATED NOL1/NOP2/FMU SUN DOMAIN-CONTAINING"/>
    <property type="match status" value="1"/>
</dbReference>
<dbReference type="GO" id="GO:0008173">
    <property type="term" value="F:RNA methyltransferase activity"/>
    <property type="evidence" value="ECO:0007669"/>
    <property type="project" value="InterPro"/>
</dbReference>
<dbReference type="SUPFAM" id="SSF53335">
    <property type="entry name" value="S-adenosyl-L-methionine-dependent methyltransferases"/>
    <property type="match status" value="1"/>
</dbReference>
<keyword evidence="3 5" id="KW-0949">S-adenosyl-L-methionine</keyword>
<evidence type="ECO:0000256" key="2">
    <source>
        <dbReference type="ARBA" id="ARBA00022679"/>
    </source>
</evidence>
<dbReference type="eggNOG" id="KOG1122">
    <property type="taxonomic scope" value="Eukaryota"/>
</dbReference>
<dbReference type="InterPro" id="IPR029063">
    <property type="entry name" value="SAM-dependent_MTases_sf"/>
</dbReference>
<dbReference type="OMA" id="YQGAMLY"/>
<proteinExistence type="inferred from homology"/>
<dbReference type="Pfam" id="PF01472">
    <property type="entry name" value="PUA"/>
    <property type="match status" value="1"/>
</dbReference>
<dbReference type="Pfam" id="PF01189">
    <property type="entry name" value="Methyltr_RsmB-F"/>
    <property type="match status" value="1"/>
</dbReference>
<evidence type="ECO:0000256" key="4">
    <source>
        <dbReference type="ARBA" id="ARBA00022884"/>
    </source>
</evidence>
<feature type="binding site" evidence="5">
    <location>
        <position position="306"/>
    </location>
    <ligand>
        <name>S-adenosyl-L-methionine</name>
        <dbReference type="ChEBI" id="CHEBI:59789"/>
    </ligand>
</feature>
<keyword evidence="8" id="KW-1185">Reference proteome</keyword>
<feature type="binding site" evidence="5">
    <location>
        <position position="356"/>
    </location>
    <ligand>
        <name>S-adenosyl-L-methionine</name>
        <dbReference type="ChEBI" id="CHEBI:59789"/>
    </ligand>
</feature>
<dbReference type="HOGENOM" id="CLU_005316_1_0_1"/>
<dbReference type="PRINTS" id="PR02008">
    <property type="entry name" value="RCMTFAMILY"/>
</dbReference>
<evidence type="ECO:0000256" key="1">
    <source>
        <dbReference type="ARBA" id="ARBA00022603"/>
    </source>
</evidence>
<evidence type="ECO:0000313" key="8">
    <source>
        <dbReference type="Proteomes" id="UP000019132"/>
    </source>
</evidence>
<dbReference type="InParanoid" id="K3WFR6"/>
<feature type="binding site" evidence="5">
    <location>
        <position position="279"/>
    </location>
    <ligand>
        <name>S-adenosyl-L-methionine</name>
        <dbReference type="ChEBI" id="CHEBI:59789"/>
    </ligand>
</feature>
<dbReference type="InterPro" id="IPR002478">
    <property type="entry name" value="PUA"/>
</dbReference>
<dbReference type="CDD" id="cd21150">
    <property type="entry name" value="PUA_NSun6-like"/>
    <property type="match status" value="1"/>
</dbReference>
<accession>K3WFR6</accession>
<dbReference type="PROSITE" id="PS50890">
    <property type="entry name" value="PUA"/>
    <property type="match status" value="1"/>
</dbReference>
<evidence type="ECO:0000313" key="7">
    <source>
        <dbReference type="EnsemblProtists" id="PYU1_T003807"/>
    </source>
</evidence>
<dbReference type="GO" id="GO:0001510">
    <property type="term" value="P:RNA methylation"/>
    <property type="evidence" value="ECO:0007669"/>
    <property type="project" value="InterPro"/>
</dbReference>
<name>K3WFR6_GLOUD</name>